<gene>
    <name evidence="1" type="ORF">HK12_07985</name>
</gene>
<sequence>MIVKMTASKTEQLSSAMTKAADVLTAAGNDKSGLFSALVTYLEHNNEAGRSAVRQNAQAHGLGATLTHWQHERRPAATTEDIVQKLLPPSVIEHVAAQSGLSHKAALASLTEVLPAACRQDEKEARTTHSG</sequence>
<dbReference type="Proteomes" id="UP000194639">
    <property type="component" value="Unassembled WGS sequence"/>
</dbReference>
<evidence type="ECO:0000313" key="2">
    <source>
        <dbReference type="Proteomes" id="UP000194639"/>
    </source>
</evidence>
<proteinExistence type="predicted"/>
<protein>
    <recommendedName>
        <fullName evidence="3">DUF937 domain-containing protein</fullName>
    </recommendedName>
</protein>
<dbReference type="Gene3D" id="1.10.10.690">
    <property type="entry name" value="YidB-like"/>
    <property type="match status" value="1"/>
</dbReference>
<accession>A0A252A0N2</accession>
<name>A0A252A0N2_9PROT</name>
<dbReference type="EMBL" id="JOMO01000030">
    <property type="protein sequence ID" value="OUI80659.1"/>
    <property type="molecule type" value="Genomic_DNA"/>
</dbReference>
<comment type="caution">
    <text evidence="1">The sequence shown here is derived from an EMBL/GenBank/DDBJ whole genome shotgun (WGS) entry which is preliminary data.</text>
</comment>
<organism evidence="1 2">
    <name type="scientific">Acetobacter orientalis</name>
    <dbReference type="NCBI Taxonomy" id="146474"/>
    <lineage>
        <taxon>Bacteria</taxon>
        <taxon>Pseudomonadati</taxon>
        <taxon>Pseudomonadota</taxon>
        <taxon>Alphaproteobacteria</taxon>
        <taxon>Acetobacterales</taxon>
        <taxon>Acetobacteraceae</taxon>
        <taxon>Acetobacter</taxon>
    </lineage>
</organism>
<evidence type="ECO:0008006" key="3">
    <source>
        <dbReference type="Google" id="ProtNLM"/>
    </source>
</evidence>
<dbReference type="AlphaFoldDB" id="A0A252A0N2"/>
<dbReference type="InterPro" id="IPR027405">
    <property type="entry name" value="YidB-like"/>
</dbReference>
<reference evidence="1 2" key="1">
    <citation type="submission" date="2014-06" db="EMBL/GenBank/DDBJ databases">
        <authorList>
            <person name="Ju J."/>
            <person name="Zhang J."/>
        </authorList>
    </citation>
    <scope>NUCLEOTIDE SEQUENCE [LARGE SCALE GENOMIC DNA]</scope>
    <source>
        <strain evidence="1">DmW_045</strain>
    </source>
</reference>
<dbReference type="SUPFAM" id="SSF140804">
    <property type="entry name" value="YidB-like"/>
    <property type="match status" value="1"/>
</dbReference>
<evidence type="ECO:0000313" key="1">
    <source>
        <dbReference type="EMBL" id="OUI80659.1"/>
    </source>
</evidence>